<keyword evidence="1" id="KW-0175">Coiled coil</keyword>
<name>A0A8M1K5B6_CLUHA</name>
<reference evidence="3" key="1">
    <citation type="submission" date="2025-08" db="UniProtKB">
        <authorList>
            <consortium name="RefSeq"/>
        </authorList>
    </citation>
    <scope>IDENTIFICATION</scope>
</reference>
<evidence type="ECO:0000313" key="3">
    <source>
        <dbReference type="RefSeq" id="XP_042558882.1"/>
    </source>
</evidence>
<evidence type="ECO:0000313" key="2">
    <source>
        <dbReference type="Proteomes" id="UP000515152"/>
    </source>
</evidence>
<protein>
    <submittedName>
        <fullName evidence="3">Coiled-coil domain-containing protein 122</fullName>
    </submittedName>
</protein>
<dbReference type="OrthoDB" id="9881749at2759"/>
<dbReference type="AlphaFoldDB" id="A0A8M1K5B6"/>
<organism evidence="2 3">
    <name type="scientific">Clupea harengus</name>
    <name type="common">Atlantic herring</name>
    <dbReference type="NCBI Taxonomy" id="7950"/>
    <lineage>
        <taxon>Eukaryota</taxon>
        <taxon>Metazoa</taxon>
        <taxon>Chordata</taxon>
        <taxon>Craniata</taxon>
        <taxon>Vertebrata</taxon>
        <taxon>Euteleostomi</taxon>
        <taxon>Actinopterygii</taxon>
        <taxon>Neopterygii</taxon>
        <taxon>Teleostei</taxon>
        <taxon>Clupei</taxon>
        <taxon>Clupeiformes</taxon>
        <taxon>Clupeoidei</taxon>
        <taxon>Clupeidae</taxon>
        <taxon>Clupea</taxon>
    </lineage>
</organism>
<dbReference type="RefSeq" id="XP_042558882.1">
    <property type="nucleotide sequence ID" value="XM_042702948.1"/>
</dbReference>
<proteinExistence type="predicted"/>
<dbReference type="Proteomes" id="UP000515152">
    <property type="component" value="Chromosome 21"/>
</dbReference>
<accession>A0A8M1K5B6</accession>
<dbReference type="GeneID" id="105893254"/>
<dbReference type="KEGG" id="char:105893254"/>
<gene>
    <name evidence="3" type="primary">LOC105893254</name>
</gene>
<keyword evidence="2" id="KW-1185">Reference proteome</keyword>
<feature type="coiled-coil region" evidence="1">
    <location>
        <begin position="34"/>
        <end position="271"/>
    </location>
</feature>
<evidence type="ECO:0000256" key="1">
    <source>
        <dbReference type="SAM" id="Coils"/>
    </source>
</evidence>
<sequence length="276" mass="32434">MECIMVNKDNVGDERQLSLMGTLEEVSLQGEVQANELKEKQQTLKALQDTLSDQKSICEAVELELKNSDRQLNGLLCEIKQIKRRNSSLESQLHEINSENMKLQLQIQEQEESQQSSLASYNAYRNKMEDHKMAIAEAESQMPIYKELMEARELVKRLREKRDALEMDLQNPEGQAAKEAQHKIDDLERQVSAKREMVEEKQAFLQNEQEVHAQLRRDIEIQNRRYDARVKRLRCQLSKAQSNHRYIISDIKRMEDEMEELTRQVEETEEASLQHH</sequence>